<dbReference type="PANTHER" id="PTHR43685:SF2">
    <property type="entry name" value="GLYCOSYLTRANSFERASE 2-LIKE DOMAIN-CONTAINING PROTEIN"/>
    <property type="match status" value="1"/>
</dbReference>
<evidence type="ECO:0000313" key="3">
    <source>
        <dbReference type="Proteomes" id="UP000067626"/>
    </source>
</evidence>
<organism evidence="2 3">
    <name type="scientific">Chondromyces crocatus</name>
    <dbReference type="NCBI Taxonomy" id="52"/>
    <lineage>
        <taxon>Bacteria</taxon>
        <taxon>Pseudomonadati</taxon>
        <taxon>Myxococcota</taxon>
        <taxon>Polyangia</taxon>
        <taxon>Polyangiales</taxon>
        <taxon>Polyangiaceae</taxon>
        <taxon>Chondromyces</taxon>
    </lineage>
</organism>
<reference evidence="2 3" key="1">
    <citation type="submission" date="2015-07" db="EMBL/GenBank/DDBJ databases">
        <title>Genome analysis of myxobacterium Chondromyces crocatus Cm c5 reveals a high potential for natural compound synthesis and the genetic basis for the loss of fruiting body formation.</title>
        <authorList>
            <person name="Zaburannyi N."/>
            <person name="Bunk B."/>
            <person name="Maier J."/>
            <person name="Overmann J."/>
            <person name="Mueller R."/>
        </authorList>
    </citation>
    <scope>NUCLEOTIDE SEQUENCE [LARGE SCALE GENOMIC DNA]</scope>
    <source>
        <strain evidence="2 3">Cm c5</strain>
    </source>
</reference>
<dbReference type="CDD" id="cd00761">
    <property type="entry name" value="Glyco_tranf_GTA_type"/>
    <property type="match status" value="1"/>
</dbReference>
<dbReference type="RefSeq" id="WP_050430553.1">
    <property type="nucleotide sequence ID" value="NZ_CP012159.1"/>
</dbReference>
<proteinExistence type="predicted"/>
<dbReference type="AlphaFoldDB" id="A0A0K1ECJ7"/>
<sequence>MIDAAVIIPTRGDRPTFLRRALSSVLAQTTRPREILVVVDGDDARRTEVLSQIDGLPCRVLSTGRPRGAGAARNQGAREARAHHLCFLDDDDVWKPGYLAAVFAEGPGFDLALTAFEKHTHDAIRPEKVPPQELTRTAFLVANPGIRGSNLVLTRALYGKAEGFSEHLPAFNDMDFGLRLVEARPVHYRRICEPLVEYHAHDGERLSRRGASAIPPGMEGFLDAHGPTMDHRQEAAFRARAIALWDVDPWTLPALERRLLRASKAGTLPAHFPGLLHAAETALLEATCRSDDETDAHQAFIDRLSHAFERERGAPRLRRLRLLVITTDTPGSVAGFLASLQTALDRSGWRLGIEGPGIEILFVRNDQDPEVDQAHDAVLRRWTDRRVAITQHDVPRADRPLSLTEARRFAHRAAQHRAWTPSPDEPLWMLDEDFRFEMLVPSNTRGFRLVPGGSLLHRVACLALQHGPRGVDALLGGNSGAPPVPALGTLRRQLLDLATPATPERLTEGPLHPTAVQLGRRDAYYDLSTDPLPELHVPMRMAWWSRSGAWSWETVVDRLLQGLPVTRPALPWLGAPASAWGDLEAASVAGGNTLLLTPRVLRPEDFVQLRWGRIRSRRGDTTWCITCQAGGARIARASFPLFHDRTPRKGRPPRESAVHDMIADALGVGLYEALRDTRSLDRPSIEACASRRLAAVVESLGTVITLLKSSKNAFPEAFGTELLSVAVRAQVRLADVRFDAADLHEMQEAQRP</sequence>
<dbReference type="PANTHER" id="PTHR43685">
    <property type="entry name" value="GLYCOSYLTRANSFERASE"/>
    <property type="match status" value="1"/>
</dbReference>
<dbReference type="Gene3D" id="3.90.550.10">
    <property type="entry name" value="Spore Coat Polysaccharide Biosynthesis Protein SpsA, Chain A"/>
    <property type="match status" value="1"/>
</dbReference>
<dbReference type="InterPro" id="IPR001173">
    <property type="entry name" value="Glyco_trans_2-like"/>
</dbReference>
<dbReference type="InterPro" id="IPR029044">
    <property type="entry name" value="Nucleotide-diphossugar_trans"/>
</dbReference>
<dbReference type="InterPro" id="IPR050834">
    <property type="entry name" value="Glycosyltransf_2"/>
</dbReference>
<keyword evidence="3" id="KW-1185">Reference proteome</keyword>
<dbReference type="EMBL" id="CP012159">
    <property type="protein sequence ID" value="AKT38308.1"/>
    <property type="molecule type" value="Genomic_DNA"/>
</dbReference>
<accession>A0A0K1ECJ7</accession>
<dbReference type="GO" id="GO:0016740">
    <property type="term" value="F:transferase activity"/>
    <property type="evidence" value="ECO:0007669"/>
    <property type="project" value="UniProtKB-KW"/>
</dbReference>
<gene>
    <name evidence="2" type="ORF">CMC5_024530</name>
</gene>
<dbReference type="Pfam" id="PF00535">
    <property type="entry name" value="Glycos_transf_2"/>
    <property type="match status" value="1"/>
</dbReference>
<dbReference type="Proteomes" id="UP000067626">
    <property type="component" value="Chromosome"/>
</dbReference>
<keyword evidence="2" id="KW-0808">Transferase</keyword>
<dbReference type="OrthoDB" id="5291101at2"/>
<protein>
    <submittedName>
        <fullName evidence="2">Family 2 glycosyl transferase</fullName>
    </submittedName>
</protein>
<evidence type="ECO:0000259" key="1">
    <source>
        <dbReference type="Pfam" id="PF00535"/>
    </source>
</evidence>
<evidence type="ECO:0000313" key="2">
    <source>
        <dbReference type="EMBL" id="AKT38308.1"/>
    </source>
</evidence>
<dbReference type="SUPFAM" id="SSF53448">
    <property type="entry name" value="Nucleotide-diphospho-sugar transferases"/>
    <property type="match status" value="1"/>
</dbReference>
<dbReference type="STRING" id="52.CMC5_024530"/>
<feature type="domain" description="Glycosyltransferase 2-like" evidence="1">
    <location>
        <begin position="6"/>
        <end position="103"/>
    </location>
</feature>
<dbReference type="KEGG" id="ccro:CMC5_024530"/>
<name>A0A0K1ECJ7_CHOCO</name>